<dbReference type="EMBL" id="GG657754">
    <property type="protein sequence ID" value="EFL25228.1"/>
    <property type="molecule type" value="Genomic_DNA"/>
</dbReference>
<name>D9WEL3_9ACTN</name>
<sequence length="120" mass="13645">MPRYDRFVEELLDFLLTRVDEDGLARLVAHEPRRMHAAYFEGGGGRAETRGMCFTGCTACSRIPPYTLFLDYGRIDVPAWPCEPVRELALRFADAPDYCTGWRPEGAVFASGRLIHEARF</sequence>
<organism evidence="1 2">
    <name type="scientific">Streptomyces himastatinicus ATCC 53653</name>
    <dbReference type="NCBI Taxonomy" id="457427"/>
    <lineage>
        <taxon>Bacteria</taxon>
        <taxon>Bacillati</taxon>
        <taxon>Actinomycetota</taxon>
        <taxon>Actinomycetes</taxon>
        <taxon>Kitasatosporales</taxon>
        <taxon>Streptomycetaceae</taxon>
        <taxon>Streptomyces</taxon>
        <taxon>Streptomyces violaceusniger group</taxon>
    </lineage>
</organism>
<gene>
    <name evidence="1" type="ORF">SSOG_04942</name>
</gene>
<dbReference type="HOGENOM" id="CLU_2060190_0_0_11"/>
<protein>
    <submittedName>
        <fullName evidence="1">Uncharacterized protein</fullName>
    </submittedName>
</protein>
<dbReference type="Proteomes" id="UP000003963">
    <property type="component" value="Unassembled WGS sequence"/>
</dbReference>
<dbReference type="RefSeq" id="WP_009717032.1">
    <property type="nucleotide sequence ID" value="NZ_GG657754.1"/>
</dbReference>
<dbReference type="OrthoDB" id="3531244at2"/>
<accession>D9WEL3</accession>
<evidence type="ECO:0000313" key="2">
    <source>
        <dbReference type="Proteomes" id="UP000003963"/>
    </source>
</evidence>
<evidence type="ECO:0000313" key="1">
    <source>
        <dbReference type="EMBL" id="EFL25228.1"/>
    </source>
</evidence>
<proteinExistence type="predicted"/>
<dbReference type="AlphaFoldDB" id="D9WEL3"/>
<dbReference type="STRING" id="457427.SSOG_04942"/>
<reference evidence="1 2" key="1">
    <citation type="submission" date="2009-02" db="EMBL/GenBank/DDBJ databases">
        <title>Annotation of Streptomyces hygroscopicus strain ATCC 53653.</title>
        <authorList>
            <consortium name="The Broad Institute Genome Sequencing Platform"/>
            <consortium name="Broad Institute Microbial Sequencing Center"/>
            <person name="Fischbach M."/>
            <person name="Godfrey P."/>
            <person name="Ward D."/>
            <person name="Young S."/>
            <person name="Zeng Q."/>
            <person name="Koehrsen M."/>
            <person name="Alvarado L."/>
            <person name="Berlin A.M."/>
            <person name="Bochicchio J."/>
            <person name="Borenstein D."/>
            <person name="Chapman S.B."/>
            <person name="Chen Z."/>
            <person name="Engels R."/>
            <person name="Freedman E."/>
            <person name="Gellesch M."/>
            <person name="Goldberg J."/>
            <person name="Griggs A."/>
            <person name="Gujja S."/>
            <person name="Heilman E.R."/>
            <person name="Heiman D.I."/>
            <person name="Hepburn T.A."/>
            <person name="Howarth C."/>
            <person name="Jen D."/>
            <person name="Larson L."/>
            <person name="Lewis B."/>
            <person name="Mehta T."/>
            <person name="Park D."/>
            <person name="Pearson M."/>
            <person name="Richards J."/>
            <person name="Roberts A."/>
            <person name="Saif S."/>
            <person name="Shea T.D."/>
            <person name="Shenoy N."/>
            <person name="Sisk P."/>
            <person name="Stolte C."/>
            <person name="Sykes S.N."/>
            <person name="Thomson T."/>
            <person name="Walk T."/>
            <person name="White J."/>
            <person name="Yandava C."/>
            <person name="Straight P."/>
            <person name="Clardy J."/>
            <person name="Hung D."/>
            <person name="Kolter R."/>
            <person name="Mekalanos J."/>
            <person name="Walker S."/>
            <person name="Walsh C.T."/>
            <person name="Wieland-Brown L.C."/>
            <person name="Haas B."/>
            <person name="Nusbaum C."/>
            <person name="Birren B."/>
        </authorList>
    </citation>
    <scope>NUCLEOTIDE SEQUENCE [LARGE SCALE GENOMIC DNA]</scope>
    <source>
        <strain evidence="1 2">ATCC 53653</strain>
    </source>
</reference>
<keyword evidence="2" id="KW-1185">Reference proteome</keyword>